<accession>A0A1S1YWC2</accession>
<organism evidence="4 5">
    <name type="scientific">Flammeovirga pacifica</name>
    <dbReference type="NCBI Taxonomy" id="915059"/>
    <lineage>
        <taxon>Bacteria</taxon>
        <taxon>Pseudomonadati</taxon>
        <taxon>Bacteroidota</taxon>
        <taxon>Cytophagia</taxon>
        <taxon>Cytophagales</taxon>
        <taxon>Flammeovirgaceae</taxon>
        <taxon>Flammeovirga</taxon>
    </lineage>
</organism>
<comment type="caution">
    <text evidence="4">The sequence shown here is derived from an EMBL/GenBank/DDBJ whole genome shotgun (WGS) entry which is preliminary data.</text>
</comment>
<feature type="domain" description="CHAT" evidence="3">
    <location>
        <begin position="617"/>
        <end position="886"/>
    </location>
</feature>
<protein>
    <recommendedName>
        <fullName evidence="3">CHAT domain-containing protein</fullName>
    </recommendedName>
</protein>
<dbReference type="EMBL" id="JRYR02000001">
    <property type="protein sequence ID" value="OHX65311.1"/>
    <property type="molecule type" value="Genomic_DNA"/>
</dbReference>
<gene>
    <name evidence="4" type="ORF">NH26_02580</name>
</gene>
<feature type="repeat" description="TPR" evidence="1">
    <location>
        <begin position="130"/>
        <end position="163"/>
    </location>
</feature>
<dbReference type="RefSeq" id="WP_044223861.1">
    <property type="nucleotide sequence ID" value="NZ_JRYR02000001.1"/>
</dbReference>
<proteinExistence type="predicted"/>
<name>A0A1S1YWC2_FLAPC</name>
<dbReference type="Gene3D" id="1.25.40.10">
    <property type="entry name" value="Tetratricopeptide repeat domain"/>
    <property type="match status" value="2"/>
</dbReference>
<keyword evidence="5" id="KW-1185">Reference proteome</keyword>
<dbReference type="Pfam" id="PF13181">
    <property type="entry name" value="TPR_8"/>
    <property type="match status" value="2"/>
</dbReference>
<dbReference type="InterPro" id="IPR011990">
    <property type="entry name" value="TPR-like_helical_dom_sf"/>
</dbReference>
<dbReference type="Pfam" id="PF12770">
    <property type="entry name" value="CHAT"/>
    <property type="match status" value="1"/>
</dbReference>
<dbReference type="SUPFAM" id="SSF48452">
    <property type="entry name" value="TPR-like"/>
    <property type="match status" value="2"/>
</dbReference>
<dbReference type="SMART" id="SM00028">
    <property type="entry name" value="TPR"/>
    <property type="match status" value="5"/>
</dbReference>
<evidence type="ECO:0000313" key="4">
    <source>
        <dbReference type="EMBL" id="OHX65311.1"/>
    </source>
</evidence>
<dbReference type="PANTHER" id="PTHR10098">
    <property type="entry name" value="RAPSYN-RELATED"/>
    <property type="match status" value="1"/>
</dbReference>
<evidence type="ECO:0000256" key="2">
    <source>
        <dbReference type="SAM" id="SignalP"/>
    </source>
</evidence>
<dbReference type="AlphaFoldDB" id="A0A1S1YWC2"/>
<keyword evidence="1" id="KW-0802">TPR repeat</keyword>
<evidence type="ECO:0000259" key="3">
    <source>
        <dbReference type="Pfam" id="PF12770"/>
    </source>
</evidence>
<dbReference type="OrthoDB" id="9771112at2"/>
<feature type="repeat" description="TPR" evidence="1">
    <location>
        <begin position="296"/>
        <end position="329"/>
    </location>
</feature>
<keyword evidence="2" id="KW-0732">Signal</keyword>
<feature type="chain" id="PRO_5010222276" description="CHAT domain-containing protein" evidence="2">
    <location>
        <begin position="18"/>
        <end position="886"/>
    </location>
</feature>
<evidence type="ECO:0000313" key="5">
    <source>
        <dbReference type="Proteomes" id="UP000179797"/>
    </source>
</evidence>
<dbReference type="PROSITE" id="PS50005">
    <property type="entry name" value="TPR"/>
    <property type="match status" value="2"/>
</dbReference>
<dbReference type="Pfam" id="PF13424">
    <property type="entry name" value="TPR_12"/>
    <property type="match status" value="1"/>
</dbReference>
<dbReference type="STRING" id="915059.NH26_02580"/>
<feature type="signal peptide" evidence="2">
    <location>
        <begin position="1"/>
        <end position="17"/>
    </location>
</feature>
<sequence length="886" mass="101190">MKKLFILFLLIINQTFAQDLLDSAKILYVDGKIDQSYSILNTISNTQYLNETHALKAKILGQKNLYTKAYKILDDENLDATNPTYLSIINTKAFLLENEGFPNDALNVLTQGITTFKEFQNDDQYRLFFVENYSLQGTAYWQLGENNEATEYLNQSLNLAKKLNDPILEANCFINIGLVHSKNDTFKAQINYEKALEEYRKVYPNEDHPSIASIYINLGILFEKNFFVDKAINSFEKASNIWSKFYGDEHPNVAFTYIFIADAYLKSGQVELANEYYNFSLELYQNVFGNKHPEIANIYIKQGDIALDKGDYKNSLALFQKALIANNHEFNSTNIKDFPSISNYLNPFINLVALQKKAEVLEQIHYGKSLKRNDLNLGIQSLELAHQLINKIRGNQKSEQDKIKLSEITNNIYADAIRLSIALGEASIAKEKWNNKAFDFMEWSKSATLQQAIQDTHAKSFAGIPKTLIEKENNFRDEINGLEKGIINASSVDEREQLIVQLFEKETDLDRFINQLETDYPKYFQLKYSTKTITAKEIKEKLPKNTALVSYFIADKEELLYIFLIANKQLYIFTQDFDEDFKDEIVSLKSGLKFNFEEIISMSTEYLTDRLLPFTFNKNIEKIIFIPDGKINSIPLDILYYTSVSENTDPKDLPFLVKKYATSYNFSATIALQESNADNFNTTLTCFAPIQFKDSNGIDEFDPLPGTLSEVNEIKSITENAGWSTNNYIYEKAKISLLKDQDVSNSGYIHFATHGVVNEENPNQSFIYLVDEKSDGLLFASDIYNLDLNARLVTLSACETGLGKISKGEGLIGLSRSLKYAGVENSVVSLWTINDISSALFMQYFYQELTKNKDISLALQKAKIKLFQGRVYNSPYYWAAFSLIGS</sequence>
<dbReference type="InterPro" id="IPR024983">
    <property type="entry name" value="CHAT_dom"/>
</dbReference>
<evidence type="ECO:0000256" key="1">
    <source>
        <dbReference type="PROSITE-ProRule" id="PRU00339"/>
    </source>
</evidence>
<dbReference type="InterPro" id="IPR019734">
    <property type="entry name" value="TPR_rpt"/>
</dbReference>
<reference evidence="4 5" key="1">
    <citation type="journal article" date="2012" name="Int. J. Syst. Evol. Microbiol.">
        <title>Flammeovirga pacifica sp. nov., isolated from deep-sea sediment.</title>
        <authorList>
            <person name="Xu H."/>
            <person name="Fu Y."/>
            <person name="Yang N."/>
            <person name="Ding Z."/>
            <person name="Lai Q."/>
            <person name="Zeng R."/>
        </authorList>
    </citation>
    <scope>NUCLEOTIDE SEQUENCE [LARGE SCALE GENOMIC DNA]</scope>
    <source>
        <strain evidence="5">DSM 24597 / LMG 26175 / WPAGA1</strain>
    </source>
</reference>
<dbReference type="Proteomes" id="UP000179797">
    <property type="component" value="Unassembled WGS sequence"/>
</dbReference>